<sequence length="304" mass="33328">MGAYDIASIRNPAIKELFRLRVGGRRARAARGVCLVHGKQLVQSIGEFFKFREVYTHEAQGVYNADRVVRVQKTVLQHVLFGPKEEPAKRVDDDAFVIGKIDHPQPVEEFDSPPKWLLAIDKIKHPENMGLLLSTAVALKFDGVVFNAECVDPFSYKVLDASQAVAWTLPYRYATSQQLLELSRRHGLLLCAGSTKGRPLQDLPTSTGHRGFCLVVGSEAEGVQKELLQHCEQVSLPMSELVESLNAGVAGGILMHSLTMQLGGFASKHVAVACFAAAVQQWLLDLCLRKSTHLAAGVSTPSLF</sequence>
<evidence type="ECO:0000313" key="5">
    <source>
        <dbReference type="Proteomes" id="UP001178507"/>
    </source>
</evidence>
<dbReference type="InterPro" id="IPR001537">
    <property type="entry name" value="SpoU_MeTrfase"/>
</dbReference>
<dbReference type="InterPro" id="IPR051259">
    <property type="entry name" value="rRNA_Methyltransferase"/>
</dbReference>
<dbReference type="Proteomes" id="UP001178507">
    <property type="component" value="Unassembled WGS sequence"/>
</dbReference>
<dbReference type="Gene3D" id="3.40.1280.10">
    <property type="match status" value="1"/>
</dbReference>
<comment type="caution">
    <text evidence="4">The sequence shown here is derived from an EMBL/GenBank/DDBJ whole genome shotgun (WGS) entry which is preliminary data.</text>
</comment>
<keyword evidence="1" id="KW-0489">Methyltransferase</keyword>
<feature type="domain" description="tRNA/rRNA methyltransferase SpoU type" evidence="3">
    <location>
        <begin position="117"/>
        <end position="256"/>
    </location>
</feature>
<dbReference type="PANTHER" id="PTHR43191">
    <property type="entry name" value="RRNA METHYLTRANSFERASE 3"/>
    <property type="match status" value="1"/>
</dbReference>
<dbReference type="EMBL" id="CAUJNA010003815">
    <property type="protein sequence ID" value="CAJ1410381.1"/>
    <property type="molecule type" value="Genomic_DNA"/>
</dbReference>
<dbReference type="CDD" id="cd18095">
    <property type="entry name" value="SpoU-like_rRNA-MTase"/>
    <property type="match status" value="1"/>
</dbReference>
<dbReference type="GO" id="GO:0008173">
    <property type="term" value="F:RNA methyltransferase activity"/>
    <property type="evidence" value="ECO:0007669"/>
    <property type="project" value="InterPro"/>
</dbReference>
<name>A0AA36JRC0_9DINO</name>
<reference evidence="4" key="1">
    <citation type="submission" date="2023-08" db="EMBL/GenBank/DDBJ databases">
        <authorList>
            <person name="Chen Y."/>
            <person name="Shah S."/>
            <person name="Dougan E. K."/>
            <person name="Thang M."/>
            <person name="Chan C."/>
        </authorList>
    </citation>
    <scope>NUCLEOTIDE SEQUENCE</scope>
</reference>
<dbReference type="InterPro" id="IPR029026">
    <property type="entry name" value="tRNA_m1G_MTases_N"/>
</dbReference>
<evidence type="ECO:0000313" key="4">
    <source>
        <dbReference type="EMBL" id="CAJ1410381.1"/>
    </source>
</evidence>
<evidence type="ECO:0000256" key="1">
    <source>
        <dbReference type="ARBA" id="ARBA00022603"/>
    </source>
</evidence>
<keyword evidence="2" id="KW-0808">Transferase</keyword>
<dbReference type="InterPro" id="IPR029028">
    <property type="entry name" value="Alpha/beta_knot_MTases"/>
</dbReference>
<evidence type="ECO:0000259" key="3">
    <source>
        <dbReference type="Pfam" id="PF00588"/>
    </source>
</evidence>
<evidence type="ECO:0000256" key="2">
    <source>
        <dbReference type="ARBA" id="ARBA00022679"/>
    </source>
</evidence>
<dbReference type="AlphaFoldDB" id="A0AA36JRC0"/>
<protein>
    <recommendedName>
        <fullName evidence="3">tRNA/rRNA methyltransferase SpoU type domain-containing protein</fullName>
    </recommendedName>
</protein>
<dbReference type="GO" id="GO:0003723">
    <property type="term" value="F:RNA binding"/>
    <property type="evidence" value="ECO:0007669"/>
    <property type="project" value="InterPro"/>
</dbReference>
<accession>A0AA36JRC0</accession>
<dbReference type="GO" id="GO:0032259">
    <property type="term" value="P:methylation"/>
    <property type="evidence" value="ECO:0007669"/>
    <property type="project" value="UniProtKB-KW"/>
</dbReference>
<dbReference type="PANTHER" id="PTHR43191:SF2">
    <property type="entry name" value="RRNA METHYLTRANSFERASE 3, MITOCHONDRIAL"/>
    <property type="match status" value="1"/>
</dbReference>
<dbReference type="Pfam" id="PF00588">
    <property type="entry name" value="SpoU_methylase"/>
    <property type="match status" value="1"/>
</dbReference>
<gene>
    <name evidence="4" type="ORF">EVOR1521_LOCUS31213</name>
</gene>
<organism evidence="4 5">
    <name type="scientific">Effrenium voratum</name>
    <dbReference type="NCBI Taxonomy" id="2562239"/>
    <lineage>
        <taxon>Eukaryota</taxon>
        <taxon>Sar</taxon>
        <taxon>Alveolata</taxon>
        <taxon>Dinophyceae</taxon>
        <taxon>Suessiales</taxon>
        <taxon>Symbiodiniaceae</taxon>
        <taxon>Effrenium</taxon>
    </lineage>
</organism>
<proteinExistence type="predicted"/>
<dbReference type="SUPFAM" id="SSF75217">
    <property type="entry name" value="alpha/beta knot"/>
    <property type="match status" value="1"/>
</dbReference>
<dbReference type="GO" id="GO:0006396">
    <property type="term" value="P:RNA processing"/>
    <property type="evidence" value="ECO:0007669"/>
    <property type="project" value="InterPro"/>
</dbReference>
<keyword evidence="5" id="KW-1185">Reference proteome</keyword>